<sequence>MRISDDRRRARLVAHQLDLGAGGPAPESTVEGVVDRLVALHATDAPSVYLSVLARVPGLRIEDVQAAMYDRRSLVRVLAMRRTLFVVPRDQVPVVHAGASAAVGRRLRARLLKELATLPTDPPVTDAAAFLEHAEEQVHDALAQHGPLTGAQLSAQAPVLRTAFLPTTTRSWDVRRSLTSPLLSLLSAEGRIVRGEPTGGWSSNRFLWRPVEDWLPGGVPALDEAEARVRLAHDWLEAFGPATVADLQWWTGWNLGQTRAALAALDVREVELDGLGAGVALRSSDLTPAPGSTAGHVALLPSLDPTAMGWKHRDWYLGPHREHLFDTAGNIGATVWWEGRIVGAWAVRPDGTPAVRLLEDVGTDGVAAVDAEARRITGLLDGGGVTASFPTPLYRELRG</sequence>
<dbReference type="AlphaFoldDB" id="A0A9D5U6R8"/>
<gene>
    <name evidence="1" type="ORF">H9623_02965</name>
</gene>
<dbReference type="EMBL" id="JACSPN010000002">
    <property type="protein sequence ID" value="MBE7699268.1"/>
    <property type="molecule type" value="Genomic_DNA"/>
</dbReference>
<protein>
    <submittedName>
        <fullName evidence="1">AlkZ family DNA glycosylase</fullName>
    </submittedName>
</protein>
<dbReference type="Pfam" id="PF06224">
    <property type="entry name" value="AlkZ-like"/>
    <property type="match status" value="1"/>
</dbReference>
<dbReference type="Proteomes" id="UP000822993">
    <property type="component" value="Unassembled WGS sequence"/>
</dbReference>
<evidence type="ECO:0000313" key="1">
    <source>
        <dbReference type="EMBL" id="MBE7699268.1"/>
    </source>
</evidence>
<dbReference type="PANTHER" id="PTHR38479">
    <property type="entry name" value="LMO0824 PROTEIN"/>
    <property type="match status" value="1"/>
</dbReference>
<name>A0A9D5U6R8_9CELL</name>
<keyword evidence="2" id="KW-1185">Reference proteome</keyword>
<dbReference type="PANTHER" id="PTHR38479:SF2">
    <property type="entry name" value="WINGED HELIX DNA-BINDING DOMAIN-CONTAINING PROTEIN"/>
    <property type="match status" value="1"/>
</dbReference>
<dbReference type="RefSeq" id="WP_193718588.1">
    <property type="nucleotide sequence ID" value="NZ_JACSPN010000002.1"/>
</dbReference>
<evidence type="ECO:0000313" key="2">
    <source>
        <dbReference type="Proteomes" id="UP000822993"/>
    </source>
</evidence>
<accession>A0A9D5U6R8</accession>
<proteinExistence type="predicted"/>
<reference evidence="1 2" key="1">
    <citation type="submission" date="2020-08" db="EMBL/GenBank/DDBJ databases">
        <title>A Genomic Blueprint of the Chicken Gut Microbiome.</title>
        <authorList>
            <person name="Gilroy R."/>
            <person name="Ravi A."/>
            <person name="Getino M."/>
            <person name="Pursley I."/>
            <person name="Horton D.L."/>
            <person name="Alikhan N.-F."/>
            <person name="Baker D."/>
            <person name="Gharbi K."/>
            <person name="Hall N."/>
            <person name="Watson M."/>
            <person name="Adriaenssens E.M."/>
            <person name="Foster-Nyarko E."/>
            <person name="Jarju S."/>
            <person name="Secka A."/>
            <person name="Antonio M."/>
            <person name="Oren A."/>
            <person name="Chaudhuri R."/>
            <person name="La Ragione R.M."/>
            <person name="Hildebrand F."/>
            <person name="Pallen M.J."/>
        </authorList>
    </citation>
    <scope>NUCLEOTIDE SEQUENCE [LARGE SCALE GENOMIC DNA]</scope>
    <source>
        <strain evidence="1 2">Sa1BUA8</strain>
    </source>
</reference>
<dbReference type="InterPro" id="IPR009351">
    <property type="entry name" value="AlkZ-like"/>
</dbReference>
<organism evidence="1 2">
    <name type="scientific">Oerskovia douganii</name>
    <dbReference type="NCBI Taxonomy" id="2762210"/>
    <lineage>
        <taxon>Bacteria</taxon>
        <taxon>Bacillati</taxon>
        <taxon>Actinomycetota</taxon>
        <taxon>Actinomycetes</taxon>
        <taxon>Micrococcales</taxon>
        <taxon>Cellulomonadaceae</taxon>
        <taxon>Oerskovia</taxon>
    </lineage>
</organism>
<comment type="caution">
    <text evidence="1">The sequence shown here is derived from an EMBL/GenBank/DDBJ whole genome shotgun (WGS) entry which is preliminary data.</text>
</comment>